<dbReference type="Gene3D" id="3.40.50.620">
    <property type="entry name" value="HUPs"/>
    <property type="match status" value="1"/>
</dbReference>
<proteinExistence type="predicted"/>
<dbReference type="AlphaFoldDB" id="A0AA43RIC9"/>
<keyword evidence="6" id="KW-1185">Reference proteome</keyword>
<evidence type="ECO:0000313" key="5">
    <source>
        <dbReference type="EMBL" id="MDO4841778.1"/>
    </source>
</evidence>
<dbReference type="SMART" id="SM00893">
    <property type="entry name" value="ETF"/>
    <property type="match status" value="1"/>
</dbReference>
<evidence type="ECO:0000313" key="6">
    <source>
        <dbReference type="Proteomes" id="UP001168575"/>
    </source>
</evidence>
<dbReference type="CDD" id="cd01714">
    <property type="entry name" value="ETF_beta"/>
    <property type="match status" value="1"/>
</dbReference>
<dbReference type="GO" id="GO:0009055">
    <property type="term" value="F:electron transfer activity"/>
    <property type="evidence" value="ECO:0007669"/>
    <property type="project" value="InterPro"/>
</dbReference>
<evidence type="ECO:0000256" key="2">
    <source>
        <dbReference type="ARBA" id="ARBA00025649"/>
    </source>
</evidence>
<dbReference type="PANTHER" id="PTHR21294:SF17">
    <property type="entry name" value="PROTEIN FIXA"/>
    <property type="match status" value="1"/>
</dbReference>
<dbReference type="InterPro" id="IPR014730">
    <property type="entry name" value="ETF_a/b_N"/>
</dbReference>
<sequence length="272" mass="29487">MRVIVCIKQILAVKQVHLDQHNNLMREGIPGVMNPADKRALEFALNLREQQSEPVEIIALSMGPNDSEQSLRQALSLGVDRGILLSSRAFGGADTLATANTLVAGINKIGNADLILLGAKSQDADTGQVGPLIASKLDIPQVTYISELSLQPSPSYVTARREAADGIEEIQVGLPAVCTVAVNRDTERESQKYPTLMQLRKSMEADLTIWNEKDLGVDVNTVGINGSPTVVTRVFSPQSPERKHIALPEDPKTAVDELLKQLPANSKIRDAR</sequence>
<feature type="domain" description="Electron transfer flavoprotein alpha/beta-subunit N-terminal" evidence="4">
    <location>
        <begin position="21"/>
        <end position="219"/>
    </location>
</feature>
<dbReference type="Proteomes" id="UP001168575">
    <property type="component" value="Unassembled WGS sequence"/>
</dbReference>
<name>A0AA43RIC9_9ACTN</name>
<dbReference type="SUPFAM" id="SSF52402">
    <property type="entry name" value="Adenine nucleotide alpha hydrolases-like"/>
    <property type="match status" value="1"/>
</dbReference>
<comment type="function">
    <text evidence="2">The electron transfer flavoprotein serves as a specific electron acceptor for other dehydrogenases. It transfers the electrons to the main respiratory chain via ETF-ubiquinone oxidoreductase (ETF dehydrogenase).</text>
</comment>
<dbReference type="EMBL" id="JAUMVS010000047">
    <property type="protein sequence ID" value="MDO4841778.1"/>
    <property type="molecule type" value="Genomic_DNA"/>
</dbReference>
<comment type="caution">
    <text evidence="5">The sequence shown here is derived from an EMBL/GenBank/DDBJ whole genome shotgun (WGS) entry which is preliminary data.</text>
</comment>
<reference evidence="5" key="1">
    <citation type="submission" date="2023-07" db="EMBL/GenBank/DDBJ databases">
        <title>Between Cages and Wild: Unraveling the Impact of Captivity on Animal Microbiomes and Antimicrobial Resistance.</title>
        <authorList>
            <person name="Schmartz G.P."/>
            <person name="Rehner J."/>
            <person name="Schuff M.J."/>
            <person name="Becker S.L."/>
            <person name="Kravczyk M."/>
            <person name="Gurevich A."/>
            <person name="Francke R."/>
            <person name="Mueller R."/>
            <person name="Keller V."/>
            <person name="Keller A."/>
        </authorList>
    </citation>
    <scope>NUCLEOTIDE SEQUENCE</scope>
    <source>
        <strain evidence="5">S12M_St_49</strain>
    </source>
</reference>
<dbReference type="InterPro" id="IPR033948">
    <property type="entry name" value="ETF_beta_N"/>
</dbReference>
<evidence type="ECO:0000256" key="1">
    <source>
        <dbReference type="ARBA" id="ARBA00011355"/>
    </source>
</evidence>
<dbReference type="InterPro" id="IPR014729">
    <property type="entry name" value="Rossmann-like_a/b/a_fold"/>
</dbReference>
<dbReference type="PANTHER" id="PTHR21294">
    <property type="entry name" value="ELECTRON TRANSFER FLAVOPROTEIN BETA-SUBUNIT"/>
    <property type="match status" value="1"/>
</dbReference>
<protein>
    <recommendedName>
        <fullName evidence="3">Electron transfer flavoprotein small subunit</fullName>
    </recommendedName>
</protein>
<accession>A0AA43RIC9</accession>
<gene>
    <name evidence="5" type="ORF">Q3982_03770</name>
</gene>
<dbReference type="Pfam" id="PF01012">
    <property type="entry name" value="ETF"/>
    <property type="match status" value="1"/>
</dbReference>
<evidence type="ECO:0000259" key="4">
    <source>
        <dbReference type="SMART" id="SM00893"/>
    </source>
</evidence>
<dbReference type="PIRSF" id="PIRSF000090">
    <property type="entry name" value="Beta-ETF"/>
    <property type="match status" value="1"/>
</dbReference>
<evidence type="ECO:0000256" key="3">
    <source>
        <dbReference type="ARBA" id="ARBA00042002"/>
    </source>
</evidence>
<dbReference type="InterPro" id="IPR012255">
    <property type="entry name" value="ETF_b"/>
</dbReference>
<comment type="subunit">
    <text evidence="1">Heterodimer of an alpha and a beta subunit.</text>
</comment>
<organism evidence="5 6">
    <name type="scientific">Phoenicibacter congonensis</name>
    <dbReference type="NCBI Taxonomy" id="1944646"/>
    <lineage>
        <taxon>Bacteria</taxon>
        <taxon>Bacillati</taxon>
        <taxon>Actinomycetota</taxon>
        <taxon>Coriobacteriia</taxon>
        <taxon>Eggerthellales</taxon>
        <taxon>Eggerthellaceae</taxon>
        <taxon>Phoenicibacter</taxon>
    </lineage>
</organism>